<organism evidence="3 4">
    <name type="scientific">Neolentinus lepideus HHB14362 ss-1</name>
    <dbReference type="NCBI Taxonomy" id="1314782"/>
    <lineage>
        <taxon>Eukaryota</taxon>
        <taxon>Fungi</taxon>
        <taxon>Dikarya</taxon>
        <taxon>Basidiomycota</taxon>
        <taxon>Agaricomycotina</taxon>
        <taxon>Agaricomycetes</taxon>
        <taxon>Gloeophyllales</taxon>
        <taxon>Gloeophyllaceae</taxon>
        <taxon>Neolentinus</taxon>
    </lineage>
</organism>
<proteinExistence type="predicted"/>
<feature type="compositionally biased region" description="Acidic residues" evidence="1">
    <location>
        <begin position="248"/>
        <end position="269"/>
    </location>
</feature>
<accession>A0A165TBK8</accession>
<dbReference type="AlphaFoldDB" id="A0A165TBK8"/>
<dbReference type="OrthoDB" id="41588at2759"/>
<dbReference type="GO" id="GO:0005634">
    <property type="term" value="C:nucleus"/>
    <property type="evidence" value="ECO:0007669"/>
    <property type="project" value="TreeGrafter"/>
</dbReference>
<protein>
    <recommendedName>
        <fullName evidence="2">Cyclin-D1-binding protein 1-like C-terminal domain-containing protein</fullName>
    </recommendedName>
</protein>
<evidence type="ECO:0000313" key="3">
    <source>
        <dbReference type="EMBL" id="KZT26428.1"/>
    </source>
</evidence>
<dbReference type="Pfam" id="PF20936">
    <property type="entry name" value="GCIP_C"/>
    <property type="match status" value="1"/>
</dbReference>
<feature type="domain" description="Cyclin-D1-binding protein 1-like C-terminal" evidence="2">
    <location>
        <begin position="264"/>
        <end position="375"/>
    </location>
</feature>
<dbReference type="PANTHER" id="PTHR15492:SF1">
    <property type="entry name" value="CYCLIN-D1-BINDING PROTEIN 1"/>
    <property type="match status" value="1"/>
</dbReference>
<feature type="region of interest" description="Disordered" evidence="1">
    <location>
        <begin position="196"/>
        <end position="215"/>
    </location>
</feature>
<reference evidence="3 4" key="1">
    <citation type="journal article" date="2016" name="Mol. Biol. Evol.">
        <title>Comparative Genomics of Early-Diverging Mushroom-Forming Fungi Provides Insights into the Origins of Lignocellulose Decay Capabilities.</title>
        <authorList>
            <person name="Nagy L.G."/>
            <person name="Riley R."/>
            <person name="Tritt A."/>
            <person name="Adam C."/>
            <person name="Daum C."/>
            <person name="Floudas D."/>
            <person name="Sun H."/>
            <person name="Yadav J.S."/>
            <person name="Pangilinan J."/>
            <person name="Larsson K.H."/>
            <person name="Matsuura K."/>
            <person name="Barry K."/>
            <person name="Labutti K."/>
            <person name="Kuo R."/>
            <person name="Ohm R.A."/>
            <person name="Bhattacharya S.S."/>
            <person name="Shirouzu T."/>
            <person name="Yoshinaga Y."/>
            <person name="Martin F.M."/>
            <person name="Grigoriev I.V."/>
            <person name="Hibbett D.S."/>
        </authorList>
    </citation>
    <scope>NUCLEOTIDE SEQUENCE [LARGE SCALE GENOMIC DNA]</scope>
    <source>
        <strain evidence="3 4">HHB14362 ss-1</strain>
    </source>
</reference>
<dbReference type="STRING" id="1314782.A0A165TBK8"/>
<evidence type="ECO:0000313" key="4">
    <source>
        <dbReference type="Proteomes" id="UP000076761"/>
    </source>
</evidence>
<dbReference type="InterPro" id="IPR049318">
    <property type="entry name" value="GCIP_C"/>
</dbReference>
<evidence type="ECO:0000256" key="1">
    <source>
        <dbReference type="SAM" id="MobiDB-lite"/>
    </source>
</evidence>
<sequence>MAQSSDKQKAVLALSIASQTCTTALSALASPRSLSSNYFTDTPSSTSTPPPLETLHADLLSILQMTSHSITKLALVLKPSGPPVYSVSVPVLTDLTSQISDLAGCAETFGLYRATYGEYLVKEVTQLVEDVVYNARSLLQAYLHLASDSTGRRIMSAPRVPGLMNAEDFLIGSSKEEYLKLTGTIHELVDGATGASPTLLSESTKSAGKNKATSPGLSKNNVEAVKKLWMIDGGSVRDGVRELKEMIEDSNDDGADKDEGFGADEDEDNGWAELGIGNSKLKKDEVECAKQVLPLLNLTTTLHIHLPTLFTRPTPSSSSSPLAPSLPNSTLSLLPPLSSSLLSTSDDLIATLYSPQNSASISQCIRALVRVVKELEGVFTPIHGLEGKMAELKINEGEQEGGGGEENKERKKREVLMGMFGRIYKVAETLLERLGT</sequence>
<name>A0A165TBK8_9AGAM</name>
<dbReference type="EMBL" id="KV425566">
    <property type="protein sequence ID" value="KZT26428.1"/>
    <property type="molecule type" value="Genomic_DNA"/>
</dbReference>
<gene>
    <name evidence="3" type="ORF">NEOLEDRAFT_1177436</name>
</gene>
<evidence type="ECO:0000259" key="2">
    <source>
        <dbReference type="Pfam" id="PF20936"/>
    </source>
</evidence>
<feature type="region of interest" description="Disordered" evidence="1">
    <location>
        <begin position="247"/>
        <end position="269"/>
    </location>
</feature>
<dbReference type="InterPro" id="IPR026907">
    <property type="entry name" value="GCIP-like"/>
</dbReference>
<dbReference type="PANTHER" id="PTHR15492">
    <property type="entry name" value="CYCLIN D1-BINDING PROTEIN 1"/>
    <property type="match status" value="1"/>
</dbReference>
<dbReference type="InParanoid" id="A0A165TBK8"/>
<dbReference type="Gene3D" id="1.20.1410.10">
    <property type="entry name" value="I/LWEQ domain"/>
    <property type="match status" value="1"/>
</dbReference>
<keyword evidence="4" id="KW-1185">Reference proteome</keyword>
<dbReference type="Proteomes" id="UP000076761">
    <property type="component" value="Unassembled WGS sequence"/>
</dbReference>